<dbReference type="InterPro" id="IPR046766">
    <property type="entry name" value="Bact_hydrolase"/>
</dbReference>
<comment type="caution">
    <text evidence="1">The sequence shown here is derived from an EMBL/GenBank/DDBJ whole genome shotgun (WGS) entry which is preliminary data.</text>
</comment>
<organism evidence="1 2">
    <name type="scientific">Yoonia sediminilitoris</name>
    <dbReference type="NCBI Taxonomy" id="1286148"/>
    <lineage>
        <taxon>Bacteria</taxon>
        <taxon>Pseudomonadati</taxon>
        <taxon>Pseudomonadota</taxon>
        <taxon>Alphaproteobacteria</taxon>
        <taxon>Rhodobacterales</taxon>
        <taxon>Paracoccaceae</taxon>
        <taxon>Yoonia</taxon>
    </lineage>
</organism>
<dbReference type="AlphaFoldDB" id="A0A2T6KEQ2"/>
<dbReference type="RefSeq" id="WP_108386952.1">
    <property type="nucleotide sequence ID" value="NZ_QBUD01000007.1"/>
</dbReference>
<proteinExistence type="predicted"/>
<accession>A0A2T6KEQ2</accession>
<dbReference type="Pfam" id="PF20603">
    <property type="entry name" value="Bact_hydrolase"/>
    <property type="match status" value="1"/>
</dbReference>
<dbReference type="EMBL" id="QBUD01000007">
    <property type="protein sequence ID" value="PUB13612.1"/>
    <property type="molecule type" value="Genomic_DNA"/>
</dbReference>
<dbReference type="Proteomes" id="UP000244523">
    <property type="component" value="Unassembled WGS sequence"/>
</dbReference>
<evidence type="ECO:0000313" key="2">
    <source>
        <dbReference type="Proteomes" id="UP000244523"/>
    </source>
</evidence>
<sequence>MQTNAFPFNDVSENTTGCCPRFKPQGWDNQQLHFEDKLFVRATTRSAMHIPWNMGTVFTRVQEHIEDEGAADPATEIVLSRDISPWEAEHYFAVSKPIEGEDMATLSGDFITRVFEGPYRRAQDFSHDMEVAATAMGKTAKRVFFFYTTCPKCAKAYGENYMVGVAEV</sequence>
<protein>
    <submittedName>
        <fullName evidence="1">Uncharacterized protein</fullName>
    </submittedName>
</protein>
<dbReference type="OrthoDB" id="1092674at2"/>
<reference evidence="1 2" key="1">
    <citation type="submission" date="2018-04" db="EMBL/GenBank/DDBJ databases">
        <title>Genomic Encyclopedia of Archaeal and Bacterial Type Strains, Phase II (KMG-II): from individual species to whole genera.</title>
        <authorList>
            <person name="Goeker M."/>
        </authorList>
    </citation>
    <scope>NUCLEOTIDE SEQUENCE [LARGE SCALE GENOMIC DNA]</scope>
    <source>
        <strain evidence="1 2">DSM 29955</strain>
    </source>
</reference>
<keyword evidence="2" id="KW-1185">Reference proteome</keyword>
<evidence type="ECO:0000313" key="1">
    <source>
        <dbReference type="EMBL" id="PUB13612.1"/>
    </source>
</evidence>
<gene>
    <name evidence="1" type="ORF">C8N45_10772</name>
</gene>
<name>A0A2T6KEQ2_9RHOB</name>